<dbReference type="GO" id="GO:0006261">
    <property type="term" value="P:DNA-templated DNA replication"/>
    <property type="evidence" value="ECO:0007669"/>
    <property type="project" value="UniProtKB-UniRule"/>
</dbReference>
<dbReference type="EMBL" id="CXOK01000037">
    <property type="protein sequence ID" value="CTP87308.1"/>
    <property type="molecule type" value="Genomic_DNA"/>
</dbReference>
<dbReference type="InterPro" id="IPR050220">
    <property type="entry name" value="Type_II_DNA_Topoisomerases"/>
</dbReference>
<gene>
    <name evidence="8 12" type="primary">gyrA</name>
    <name evidence="12" type="ORF">XTPLMG728_1518</name>
</gene>
<comment type="catalytic activity">
    <reaction evidence="1 8 9">
        <text>ATP-dependent breakage, passage and rejoining of double-stranded DNA.</text>
        <dbReference type="EC" id="5.6.2.2"/>
    </reaction>
</comment>
<evidence type="ECO:0000256" key="8">
    <source>
        <dbReference type="HAMAP-Rule" id="MF_01897"/>
    </source>
</evidence>
<dbReference type="PANTHER" id="PTHR43493">
    <property type="entry name" value="DNA GYRASE/TOPOISOMERASE SUBUNIT A"/>
    <property type="match status" value="1"/>
</dbReference>
<protein>
    <recommendedName>
        <fullName evidence="8">DNA gyrase subunit A</fullName>
        <ecNumber evidence="8">5.6.2.2</ecNumber>
    </recommendedName>
</protein>
<dbReference type="NCBIfam" id="TIGR01063">
    <property type="entry name" value="gyrA"/>
    <property type="match status" value="1"/>
</dbReference>
<keyword evidence="7 8" id="KW-0413">Isomerase</keyword>
<evidence type="ECO:0000256" key="4">
    <source>
        <dbReference type="ARBA" id="ARBA00022840"/>
    </source>
</evidence>
<dbReference type="PROSITE" id="PS52040">
    <property type="entry name" value="TOPO_IIA"/>
    <property type="match status" value="1"/>
</dbReference>
<evidence type="ECO:0000256" key="5">
    <source>
        <dbReference type="ARBA" id="ARBA00023029"/>
    </source>
</evidence>
<dbReference type="HAMAP" id="MF_01897">
    <property type="entry name" value="GyrA"/>
    <property type="match status" value="1"/>
</dbReference>
<evidence type="ECO:0000256" key="7">
    <source>
        <dbReference type="ARBA" id="ARBA00023235"/>
    </source>
</evidence>
<dbReference type="InterPro" id="IPR013758">
    <property type="entry name" value="Topo_IIA_A/C_ab"/>
</dbReference>
<feature type="compositionally biased region" description="Acidic residues" evidence="10">
    <location>
        <begin position="712"/>
        <end position="742"/>
    </location>
</feature>
<dbReference type="Pfam" id="PF00521">
    <property type="entry name" value="DNA_topoisoIV"/>
    <property type="match status" value="1"/>
</dbReference>
<dbReference type="GO" id="GO:0005524">
    <property type="term" value="F:ATP binding"/>
    <property type="evidence" value="ECO:0007669"/>
    <property type="project" value="UniProtKB-UniRule"/>
</dbReference>
<dbReference type="NCBIfam" id="NF004044">
    <property type="entry name" value="PRK05561.1"/>
    <property type="match status" value="1"/>
</dbReference>
<feature type="domain" description="Topo IIA-type catalytic" evidence="11">
    <location>
        <begin position="34"/>
        <end position="532"/>
    </location>
</feature>
<comment type="function">
    <text evidence="8">A type II topoisomerase that negatively supercoils closed circular double-stranded (ds) DNA in an ATP-dependent manner to modulate DNA topology and maintain chromosomes in an underwound state. Negative supercoiling favors strand separation, and DNA replication, transcription, recombination and repair, all of which involve strand separation. Also able to catalyze the interconversion of other topological isomers of dsDNA rings, including catenanes and knotted rings. Type II topoisomerases break and join 2 DNA strands simultaneously in an ATP-dependent manner.</text>
</comment>
<evidence type="ECO:0000259" key="11">
    <source>
        <dbReference type="PROSITE" id="PS52040"/>
    </source>
</evidence>
<dbReference type="InterPro" id="IPR002205">
    <property type="entry name" value="Topo_IIA_dom_A"/>
</dbReference>
<feature type="region of interest" description="Disordered" evidence="10">
    <location>
        <begin position="706"/>
        <end position="764"/>
    </location>
</feature>
<evidence type="ECO:0000256" key="2">
    <source>
        <dbReference type="ARBA" id="ARBA00008263"/>
    </source>
</evidence>
<comment type="subunit">
    <text evidence="8">Heterotetramer, composed of two GyrA and two GyrB chains. In the heterotetramer, GyrA contains the active site tyrosine that forms a transient covalent intermediate with DNA, while GyrB binds cofactors and catalyzes ATP hydrolysis.</text>
</comment>
<dbReference type="InterPro" id="IPR006691">
    <property type="entry name" value="GyrA/parC_rep"/>
</dbReference>
<organism evidence="12 13">
    <name type="scientific">Xanthomonas graminis pv. poae</name>
    <dbReference type="NCBI Taxonomy" id="227946"/>
    <lineage>
        <taxon>Bacteria</taxon>
        <taxon>Pseudomonadati</taxon>
        <taxon>Pseudomonadota</taxon>
        <taxon>Gammaproteobacteria</taxon>
        <taxon>Lysobacterales</taxon>
        <taxon>Lysobacteraceae</taxon>
        <taxon>Xanthomonas</taxon>
        <taxon>Xanthomonas translucens group</taxon>
        <taxon>Xanthomonas graminis</taxon>
    </lineage>
</organism>
<evidence type="ECO:0000256" key="6">
    <source>
        <dbReference type="ARBA" id="ARBA00023125"/>
    </source>
</evidence>
<dbReference type="Gene3D" id="3.90.199.10">
    <property type="entry name" value="Topoisomerase II, domain 5"/>
    <property type="match status" value="1"/>
</dbReference>
<dbReference type="GO" id="GO:0003677">
    <property type="term" value="F:DNA binding"/>
    <property type="evidence" value="ECO:0007669"/>
    <property type="project" value="UniProtKB-UniRule"/>
</dbReference>
<dbReference type="GO" id="GO:0034335">
    <property type="term" value="F:DNA negative supercoiling activity"/>
    <property type="evidence" value="ECO:0007669"/>
    <property type="project" value="UniProtKB-ARBA"/>
</dbReference>
<feature type="active site" description="O-(5'-phospho-DNA)-tyrosine intermediate" evidence="8 9">
    <location>
        <position position="122"/>
    </location>
</feature>
<dbReference type="GO" id="GO:0005694">
    <property type="term" value="C:chromosome"/>
    <property type="evidence" value="ECO:0007669"/>
    <property type="project" value="InterPro"/>
</dbReference>
<keyword evidence="3 8" id="KW-0547">Nucleotide-binding</keyword>
<dbReference type="FunFam" id="3.90.199.10:FF:000001">
    <property type="entry name" value="DNA gyrase subunit A"/>
    <property type="match status" value="1"/>
</dbReference>
<evidence type="ECO:0000256" key="3">
    <source>
        <dbReference type="ARBA" id="ARBA00022741"/>
    </source>
</evidence>
<dbReference type="EC" id="5.6.2.2" evidence="8"/>
<evidence type="ECO:0000313" key="12">
    <source>
        <dbReference type="EMBL" id="CTP87308.1"/>
    </source>
</evidence>
<dbReference type="Gene3D" id="2.120.10.90">
    <property type="entry name" value="DNA gyrase/topoisomerase IV, subunit A, C-terminal"/>
    <property type="match status" value="1"/>
</dbReference>
<accession>A0A0K2ZNX4</accession>
<dbReference type="Pfam" id="PF03989">
    <property type="entry name" value="DNA_gyraseA_C"/>
    <property type="match status" value="6"/>
</dbReference>
<dbReference type="InterPro" id="IPR035516">
    <property type="entry name" value="Gyrase/topoIV_suA_C"/>
</dbReference>
<dbReference type="SMART" id="SM00434">
    <property type="entry name" value="TOP4c"/>
    <property type="match status" value="1"/>
</dbReference>
<dbReference type="AlphaFoldDB" id="A0A0K2ZNX4"/>
<sequence>MAESAKEIIQVNLEDEMRKSYLDYAMSVIVGRALPDARDGLKPVHRRVLFAMNELGAHSNKPYYKSARIVGDVIGKYHPHGDQSVYDTLVRMAQPFSLRYLLVDGQGNFGSVDGDSAAAMRYTEARMSRLTHELMADIDKETVDFQPNYDEKELEPTVMPTRFPNLLVNGSAGIAVGMATNIPPHNLTETINACIALIDNPQIDVDGLMEYIPGPDFPTAGIVNGTSGIVAGYRTGRGRVRMRAKAEIEIQDNGREAIVVNEIPYQVNKARLIEKIAELVKEKKLEGISELRDESDKDGMRIYIEIKRGEAADVVLNNLYQQTQMESVFGINMVALVDGRPQLMNLKQMLEAFVRHRREVVTRRTIFELRKARARAHILEGLTVALANIDEMIELIKTSANPTEARERMLAKRWDAGLVGALLGAAGADASQPEDLPAGVGLLADGYQLTEVQATQILEMRLHRLTGLEQERLTEEYKQLLDAIAGLIRILENPDVLLQLIREELISIREEYGDARRTEIRHSEEDLDILDLIAPEDVVVTLSHAGYAKRQPVSAYRAQRRGGRGRSAAATKEEDFIDQLWLVNTHDTLLTFTSSGKVFWLPVYQLPEAGPNARGRPIINWIPLENGERVQAVLPVREYADGRYVFFATRNGMVKKTPLSEFAFQLKRGKVAINLDEGDALVGVALTDGERDVLLFASNGKTVRFSERPKDDEAEDGAIDEGAGEDNGDDDVVLAEAVEDGDDARSPRRKSRGGVKPTGRSSRGVRGIRLARSEYVVSLIVAEPAEGQDEDAEDVELALEVEADADAEAVVRNGDEPDAYILTATENGYGKRTPLAEYPRKGRGTQGVIGIQTSGRNGKLVGAVLLSTKDEVLLISDGGTLVRTRASEISRVGRNTQGVTLIRLSKGEKLQAVERLDGSLVEEEPAEPLVGEDGSIEAVSELPPET</sequence>
<dbReference type="NCBIfam" id="NF004043">
    <property type="entry name" value="PRK05560.1"/>
    <property type="match status" value="1"/>
</dbReference>
<dbReference type="GO" id="GO:0005737">
    <property type="term" value="C:cytoplasm"/>
    <property type="evidence" value="ECO:0007669"/>
    <property type="project" value="UniProtKB-SubCell"/>
</dbReference>
<dbReference type="GO" id="GO:0009330">
    <property type="term" value="C:DNA topoisomerase type II (double strand cut, ATP-hydrolyzing) complex"/>
    <property type="evidence" value="ECO:0007669"/>
    <property type="project" value="TreeGrafter"/>
</dbReference>
<comment type="miscellaneous">
    <text evidence="8">Few gyrases are as efficient as E.coli at forming negative supercoils. Not all organisms have 2 type II topoisomerases; in organisms with a single type II topoisomerase this enzyme also has to decatenate newly replicated chromosomes.</text>
</comment>
<dbReference type="SUPFAM" id="SSF56719">
    <property type="entry name" value="Type II DNA topoisomerase"/>
    <property type="match status" value="1"/>
</dbReference>
<name>A0A0K2ZNX4_9XANT</name>
<keyword evidence="4 8" id="KW-0067">ATP-binding</keyword>
<evidence type="ECO:0000256" key="10">
    <source>
        <dbReference type="SAM" id="MobiDB-lite"/>
    </source>
</evidence>
<dbReference type="InterPro" id="IPR013760">
    <property type="entry name" value="Topo_IIA-like_dom_sf"/>
</dbReference>
<evidence type="ECO:0000313" key="13">
    <source>
        <dbReference type="Proteomes" id="UP000041247"/>
    </source>
</evidence>
<dbReference type="GO" id="GO:0006265">
    <property type="term" value="P:DNA topological change"/>
    <property type="evidence" value="ECO:0007669"/>
    <property type="project" value="UniProtKB-UniRule"/>
</dbReference>
<dbReference type="InterPro" id="IPR005743">
    <property type="entry name" value="GyrA"/>
</dbReference>
<reference evidence="12 13" key="1">
    <citation type="submission" date="2015-07" db="EMBL/GenBank/DDBJ databases">
        <authorList>
            <person name="Noorani M."/>
        </authorList>
    </citation>
    <scope>NUCLEOTIDE SEQUENCE [LARGE SCALE GENOMIC DNA]</scope>
    <source>
        <strain evidence="12">LMG728</strain>
    </source>
</reference>
<keyword evidence="8" id="KW-0963">Cytoplasm</keyword>
<comment type="similarity">
    <text evidence="2 8">Belongs to the type II topoisomerase GyrA/ParC subunit family.</text>
</comment>
<dbReference type="RefSeq" id="WP_053840635.1">
    <property type="nucleotide sequence ID" value="NZ_CP076250.1"/>
</dbReference>
<dbReference type="CDD" id="cd00187">
    <property type="entry name" value="TOP4c"/>
    <property type="match status" value="1"/>
</dbReference>
<keyword evidence="5 8" id="KW-0799">Topoisomerase</keyword>
<evidence type="ECO:0000256" key="1">
    <source>
        <dbReference type="ARBA" id="ARBA00000185"/>
    </source>
</evidence>
<comment type="subcellular location">
    <subcellularLocation>
        <location evidence="8">Cytoplasm</location>
    </subcellularLocation>
</comment>
<dbReference type="PANTHER" id="PTHR43493:SF5">
    <property type="entry name" value="DNA GYRASE SUBUNIT A, CHLOROPLASTIC_MITOCHONDRIAL"/>
    <property type="match status" value="1"/>
</dbReference>
<evidence type="ECO:0000256" key="9">
    <source>
        <dbReference type="PROSITE-ProRule" id="PRU01384"/>
    </source>
</evidence>
<dbReference type="Gene3D" id="1.10.268.10">
    <property type="entry name" value="Topoisomerase, domain 3"/>
    <property type="match status" value="1"/>
</dbReference>
<dbReference type="InterPro" id="IPR013757">
    <property type="entry name" value="Topo_IIA_A_a_sf"/>
</dbReference>
<proteinExistence type="inferred from homology"/>
<dbReference type="FunFam" id="3.30.1360.40:FF:000002">
    <property type="entry name" value="DNA gyrase subunit A"/>
    <property type="match status" value="1"/>
</dbReference>
<dbReference type="SUPFAM" id="SSF101904">
    <property type="entry name" value="GyrA/ParC C-terminal domain-like"/>
    <property type="match status" value="2"/>
</dbReference>
<keyword evidence="6 8" id="KW-0238">DNA-binding</keyword>
<feature type="short sequence motif" description="GyrA-box" evidence="8">
    <location>
        <begin position="559"/>
        <end position="565"/>
    </location>
</feature>
<dbReference type="Gene3D" id="3.30.1360.40">
    <property type="match status" value="1"/>
</dbReference>
<feature type="region of interest" description="Disordered" evidence="10">
    <location>
        <begin position="921"/>
        <end position="946"/>
    </location>
</feature>
<dbReference type="Proteomes" id="UP000041247">
    <property type="component" value="Unassembled WGS sequence"/>
</dbReference>